<accession>A0A5R9F893</accession>
<dbReference type="OrthoDB" id="3286086at2"/>
<dbReference type="EMBL" id="SWLG01000007">
    <property type="protein sequence ID" value="TLS37063.1"/>
    <property type="molecule type" value="Genomic_DNA"/>
</dbReference>
<evidence type="ECO:0000313" key="1">
    <source>
        <dbReference type="EMBL" id="TLS37063.1"/>
    </source>
</evidence>
<protein>
    <recommendedName>
        <fullName evidence="3">Prenyltransferase</fullName>
    </recommendedName>
</protein>
<name>A0A5R9F893_9BACL</name>
<reference evidence="1 2" key="1">
    <citation type="submission" date="2019-04" db="EMBL/GenBank/DDBJ databases">
        <title>Bacillus caeni sp. nov., a bacterium isolated from mangrove sediment.</title>
        <authorList>
            <person name="Huang H."/>
            <person name="Mo K."/>
            <person name="Hu Y."/>
        </authorList>
    </citation>
    <scope>NUCLEOTIDE SEQUENCE [LARGE SCALE GENOMIC DNA]</scope>
    <source>
        <strain evidence="1 2">HB172195</strain>
    </source>
</reference>
<evidence type="ECO:0008006" key="3">
    <source>
        <dbReference type="Google" id="ProtNLM"/>
    </source>
</evidence>
<dbReference type="AlphaFoldDB" id="A0A5R9F893"/>
<dbReference type="RefSeq" id="WP_138126380.1">
    <property type="nucleotide sequence ID" value="NZ_SWLG01000007.1"/>
</dbReference>
<sequence>MKKVSRSEFEKAKEFIQSKARDLEQARFEFLLKNGSKENVMEFLKPYQNEDGGFGHGIEPDFWLPKSSPMATWAAGQILIEVGADANDPVVESMISYLVETYHLETGMWCSVLPENNDHPHAPWWHWRKGVQDNWMFNPGAELAAFLVHWSSEESPAAHIGWSSIEKAVAYLMEQTEMDRHEINNFQQLVNLLKPSEAVFNSKLAHSLDDVSEKVMLLAVKCVEKDPSTWAAGYKALPLDFIDDPSHPLCEKFGPLVDENLNFYIDQMTEEGIWDISWNWGSYPKEFEVARRYWKGVLAVNRYKQLKEFGCLE</sequence>
<evidence type="ECO:0000313" key="2">
    <source>
        <dbReference type="Proteomes" id="UP000308230"/>
    </source>
</evidence>
<dbReference type="SUPFAM" id="SSF48239">
    <property type="entry name" value="Terpenoid cyclases/Protein prenyltransferases"/>
    <property type="match status" value="1"/>
</dbReference>
<dbReference type="Gene3D" id="1.50.10.20">
    <property type="match status" value="1"/>
</dbReference>
<proteinExistence type="predicted"/>
<dbReference type="Proteomes" id="UP000308230">
    <property type="component" value="Unassembled WGS sequence"/>
</dbReference>
<dbReference type="InterPro" id="IPR008930">
    <property type="entry name" value="Terpenoid_cyclase/PrenylTrfase"/>
</dbReference>
<gene>
    <name evidence="1" type="ORF">FCL54_11065</name>
</gene>
<organism evidence="1 2">
    <name type="scientific">Exobacillus caeni</name>
    <dbReference type="NCBI Taxonomy" id="2574798"/>
    <lineage>
        <taxon>Bacteria</taxon>
        <taxon>Bacillati</taxon>
        <taxon>Bacillota</taxon>
        <taxon>Bacilli</taxon>
        <taxon>Bacillales</taxon>
        <taxon>Guptibacillaceae</taxon>
        <taxon>Exobacillus</taxon>
    </lineage>
</organism>
<comment type="caution">
    <text evidence="1">The sequence shown here is derived from an EMBL/GenBank/DDBJ whole genome shotgun (WGS) entry which is preliminary data.</text>
</comment>
<keyword evidence="2" id="KW-1185">Reference proteome</keyword>